<dbReference type="Pfam" id="PF07714">
    <property type="entry name" value="PK_Tyr_Ser-Thr"/>
    <property type="match status" value="1"/>
</dbReference>
<evidence type="ECO:0000256" key="25">
    <source>
        <dbReference type="ARBA" id="ARBA00072040"/>
    </source>
</evidence>
<dbReference type="PROSITE" id="PS00107">
    <property type="entry name" value="PROTEIN_KINASE_ATP"/>
    <property type="match status" value="2"/>
</dbReference>
<dbReference type="SMART" id="SM00220">
    <property type="entry name" value="S_TKc"/>
    <property type="match status" value="2"/>
</dbReference>
<dbReference type="GO" id="GO:0005789">
    <property type="term" value="C:endoplasmic reticulum membrane"/>
    <property type="evidence" value="ECO:0007669"/>
    <property type="project" value="UniProtKB-SubCell"/>
</dbReference>
<dbReference type="InterPro" id="IPR008271">
    <property type="entry name" value="Ser/Thr_kinase_AS"/>
</dbReference>
<evidence type="ECO:0000256" key="26">
    <source>
        <dbReference type="PROSITE-ProRule" id="PRU10141"/>
    </source>
</evidence>
<feature type="transmembrane region" description="Helical" evidence="27">
    <location>
        <begin position="798"/>
        <end position="822"/>
    </location>
</feature>
<feature type="chain" id="PRO_5034975881" description="Receptor kinase-like protein Xa21" evidence="28">
    <location>
        <begin position="36"/>
        <end position="1554"/>
    </location>
</feature>
<dbReference type="InterPro" id="IPR001611">
    <property type="entry name" value="Leu-rich_rpt"/>
</dbReference>
<evidence type="ECO:0000256" key="1">
    <source>
        <dbReference type="ARBA" id="ARBA00004162"/>
    </source>
</evidence>
<dbReference type="PROSITE" id="PS50011">
    <property type="entry name" value="PROTEIN_KINASE_DOM"/>
    <property type="match status" value="2"/>
</dbReference>
<keyword evidence="17 27" id="KW-1133">Transmembrane helix</keyword>
<dbReference type="Gene3D" id="3.30.200.20">
    <property type="entry name" value="Phosphorylase Kinase, domain 1"/>
    <property type="match status" value="2"/>
</dbReference>
<evidence type="ECO:0000256" key="8">
    <source>
        <dbReference type="ARBA" id="ARBA00022553"/>
    </source>
</evidence>
<keyword evidence="10" id="KW-0808">Transferase</keyword>
<evidence type="ECO:0000256" key="7">
    <source>
        <dbReference type="ARBA" id="ARBA00022527"/>
    </source>
</evidence>
<organism evidence="30">
    <name type="scientific">Musa acuminata subsp. malaccensis</name>
    <name type="common">Wild banana</name>
    <name type="synonym">Musa malaccensis</name>
    <dbReference type="NCBI Taxonomy" id="214687"/>
    <lineage>
        <taxon>Eukaryota</taxon>
        <taxon>Viridiplantae</taxon>
        <taxon>Streptophyta</taxon>
        <taxon>Embryophyta</taxon>
        <taxon>Tracheophyta</taxon>
        <taxon>Spermatophyta</taxon>
        <taxon>Magnoliopsida</taxon>
        <taxon>Liliopsida</taxon>
        <taxon>Zingiberales</taxon>
        <taxon>Musaceae</taxon>
        <taxon>Musa</taxon>
    </lineage>
</organism>
<dbReference type="EMBL" id="HG996471">
    <property type="protein sequence ID" value="CAG1848386.1"/>
    <property type="molecule type" value="Genomic_DNA"/>
</dbReference>
<dbReference type="FunFam" id="3.80.10.10:FF:000565">
    <property type="entry name" value="Leucine-rich repeat receptor-like kinase protein FLORAL ORGAN NUMBER1"/>
    <property type="match status" value="1"/>
</dbReference>
<dbReference type="InterPro" id="IPR011009">
    <property type="entry name" value="Kinase-like_dom_sf"/>
</dbReference>
<keyword evidence="19" id="KW-0675">Receptor</keyword>
<comment type="similarity">
    <text evidence="4">Belongs to the protein kinase superfamily. Ser/Thr protein kinase family.</text>
</comment>
<evidence type="ECO:0000256" key="19">
    <source>
        <dbReference type="ARBA" id="ARBA00023170"/>
    </source>
</evidence>
<dbReference type="GO" id="GO:0004674">
    <property type="term" value="F:protein serine/threonine kinase activity"/>
    <property type="evidence" value="ECO:0007669"/>
    <property type="project" value="UniProtKB-KW"/>
</dbReference>
<evidence type="ECO:0000256" key="3">
    <source>
        <dbReference type="ARBA" id="ARBA00004479"/>
    </source>
</evidence>
<feature type="transmembrane region" description="Helical" evidence="27">
    <location>
        <begin position="1185"/>
        <end position="1203"/>
    </location>
</feature>
<dbReference type="FunFam" id="3.80.10.10:FF:000041">
    <property type="entry name" value="LRR receptor-like serine/threonine-protein kinase ERECTA"/>
    <property type="match status" value="1"/>
</dbReference>
<dbReference type="SUPFAM" id="SSF52058">
    <property type="entry name" value="L domain-like"/>
    <property type="match status" value="2"/>
</dbReference>
<evidence type="ECO:0000256" key="22">
    <source>
        <dbReference type="ARBA" id="ARBA00048679"/>
    </source>
</evidence>
<keyword evidence="13" id="KW-0677">Repeat</keyword>
<dbReference type="Gene3D" id="1.10.510.10">
    <property type="entry name" value="Transferase(Phosphotransferase) domain 1"/>
    <property type="match status" value="2"/>
</dbReference>
<dbReference type="InterPro" id="IPR032675">
    <property type="entry name" value="LRR_dom_sf"/>
</dbReference>
<dbReference type="InterPro" id="IPR000719">
    <property type="entry name" value="Prot_kinase_dom"/>
</dbReference>
<comment type="catalytic activity">
    <reaction evidence="21">
        <text>L-threonyl-[protein] + ATP = O-phospho-L-threonyl-[protein] + ADP + H(+)</text>
        <dbReference type="Rhea" id="RHEA:46608"/>
        <dbReference type="Rhea" id="RHEA-COMP:11060"/>
        <dbReference type="Rhea" id="RHEA-COMP:11605"/>
        <dbReference type="ChEBI" id="CHEBI:15378"/>
        <dbReference type="ChEBI" id="CHEBI:30013"/>
        <dbReference type="ChEBI" id="CHEBI:30616"/>
        <dbReference type="ChEBI" id="CHEBI:61977"/>
        <dbReference type="ChEBI" id="CHEBI:456216"/>
        <dbReference type="EC" id="2.7.11.1"/>
    </reaction>
</comment>
<dbReference type="FunFam" id="3.30.200.20:FF:000432">
    <property type="entry name" value="LRR receptor-like serine/threonine-protein kinase EFR"/>
    <property type="match status" value="2"/>
</dbReference>
<dbReference type="Pfam" id="PF00560">
    <property type="entry name" value="LRR_1"/>
    <property type="match status" value="9"/>
</dbReference>
<dbReference type="PROSITE" id="PS51450">
    <property type="entry name" value="LRR"/>
    <property type="match status" value="1"/>
</dbReference>
<keyword evidence="14 26" id="KW-0547">Nucleotide-binding</keyword>
<dbReference type="FunFam" id="3.80.10.10:FF:000288">
    <property type="entry name" value="LRR receptor-like serine/threonine-protein kinase EFR"/>
    <property type="match status" value="1"/>
</dbReference>
<evidence type="ECO:0000256" key="10">
    <source>
        <dbReference type="ARBA" id="ARBA00022679"/>
    </source>
</evidence>
<protein>
    <recommendedName>
        <fullName evidence="25">Receptor kinase-like protein Xa21</fullName>
        <ecNumber evidence="5">2.7.11.1</ecNumber>
    </recommendedName>
</protein>
<proteinExistence type="inferred from homology"/>
<dbReference type="InterPro" id="IPR017441">
    <property type="entry name" value="Protein_kinase_ATP_BS"/>
</dbReference>
<keyword evidence="6" id="KW-1003">Cell membrane</keyword>
<comment type="subcellular location">
    <subcellularLocation>
        <location evidence="1">Cell membrane</location>
        <topology evidence="1">Single-pass membrane protein</topology>
    </subcellularLocation>
    <subcellularLocation>
        <location evidence="2">Endoplasmic reticulum membrane</location>
        <topology evidence="2">Single-pass membrane protein</topology>
    </subcellularLocation>
    <subcellularLocation>
        <location evidence="3">Membrane</location>
        <topology evidence="3">Single-pass type I membrane protein</topology>
    </subcellularLocation>
</comment>
<evidence type="ECO:0000256" key="15">
    <source>
        <dbReference type="ARBA" id="ARBA00022777"/>
    </source>
</evidence>
<keyword evidence="9" id="KW-0433">Leucine-rich repeat</keyword>
<dbReference type="EC" id="2.7.11.1" evidence="5"/>
<name>A0A8D7AI42_MUSAM</name>
<dbReference type="InterPro" id="IPR013210">
    <property type="entry name" value="LRR_N_plant-typ"/>
</dbReference>
<keyword evidence="15" id="KW-0418">Kinase</keyword>
<dbReference type="InterPro" id="IPR050647">
    <property type="entry name" value="Plant_LRR-RLKs"/>
</dbReference>
<keyword evidence="20" id="KW-0325">Glycoprotein</keyword>
<evidence type="ECO:0000256" key="11">
    <source>
        <dbReference type="ARBA" id="ARBA00022692"/>
    </source>
</evidence>
<dbReference type="Gene3D" id="3.80.10.10">
    <property type="entry name" value="Ribonuclease Inhibitor"/>
    <property type="match status" value="4"/>
</dbReference>
<sequence length="1554" mass="168674">MAMQLPRALTSHVCFHHILLLLLLQPLLLRRTASATEPDRVALLAFRAAITKDPSGILHSWNNSRHFCRWSGVTCDDPDHRERVTTLALESMSLRGVISPSIGNLTYLGYLLLSNNSFYGEIPPEISRLAQLKDLNLSYNALNGTVPVSLGLCTNLLGIDFTGNLISGNIPAQLGSLLKLLVLNLGLNKLVGDITPFLGNLSSLLQLDLSSNKLTGEIPSSLGKLSNLTYLDLSANMIVGGIPPSLGKLSSIGMLNLAGNALSGAIPPNMANLLTLGFLDLSNNSLSGEIPPLLGRIVPLQILLLNNNNLTGSLPNSLGNLASLSYLDLSKNSLSGSIPPSITNLSSLQVLDLSFNNLVGRLPEEIGLLTSLEFFQVSVNGLSGPVPLSLYSISSLQTLSMAYNQLSGTLPLDIGDTLPNLSFLGMASNRLEGQIPWSLANATSLRQIDLSRNNFSGRIPANLGNLPYLKQVSLGNNSLEARDAEDWEFISSLTNCSQLEELSLIENDLGGVLPASIANLSIQLKSLTLGRNHISGSFPPGIRNFVNLVTLSLNENHFAGSIPDYLGELVNLEALILYGNKFSSNIPSSLGKLTRLNELVLFDNDLGGSIPVSLGNCQNLNFLDLSGNRLSGSIPIEVLSIGSLSSYLDLSNNQLNGTLPPEVGKLRNMPFLSVAINRLSGGIPTTLGDCQVLESLNLSRNFFQGSIPTSLSNLKGIKRLDLSSNNLSGSFPDFLAGLPDLQLLNLSFNDLNGEVPVDKIFGNSSEFYVVGNHKLCGGISSLHLPSCSTQSSKKNRSLILEITLPIVVLLLLFALFMTCCYARKHKKLGLPAKVLENVPTRLSYLELMKATDDFSSENLIGVGSYGSVYRGVLGDGKTLVAIKVLNLVQRGAFKAFVAECEALRSIRHRNLVKILTTCSSVDLRGNEFRAIVFDFMPNGSLESWLHSDTDNKMYFKRLGLLRRLDIAIDVAAAVSYLHDHCETPIIHCDLKPSNVLLDGDMTGRVGDFGLARFLSNGTDRYLSSSVAMKGSIGYMAPEYGMGGQVSTHADVYSYGVLLLELFTGRRPTDDMFKDGLTLQKHVEGAFTKGAQVTGIADPSLFSDEEEGEDTSVLRTGSQASERITRCLESVLMVGLCCAKESPRERITIKDAVTRVETIKSLLHTTKMYLHLPSCSTHTSKKNRSLILEITVPIVVSLLLFALFTTCCYARKHKKLGLPAKVLENVPPRLSYLELMKATDDFSDENLIGVGSYGSVYRGVLGDGITLVAIKVLNLLQQSAFKAFVAECEALRSIRHRNLVKILTTCSSVDLRGNEFRAIVFDFMPNGSLESWLHPDTDKKLYSKRLGLLRRLDIAIDVAAALNYLHDHCETPIIHCDLKPSNVLLDGNMTARVGDFGLARFLFNGTDRYLSSSVAMKGSIGYMAPEYGMGGLVSTHADVYSYGVLLLELFTGRRPTDDMFKDGLTLQKHVEGAFTKGAQVTGIADPSLFSDEEEGEDTSVLRTGSQASERITRCLESVLMVGLCCAKESPRERITIKDAVTRIETIKSLLLTPKM</sequence>
<keyword evidence="7" id="KW-0723">Serine/threonine-protein kinase</keyword>
<evidence type="ECO:0000256" key="28">
    <source>
        <dbReference type="SAM" id="SignalP"/>
    </source>
</evidence>
<keyword evidence="16 26" id="KW-0067">ATP-binding</keyword>
<comment type="function">
    <text evidence="24">The processed protein kinase Xa21 chain released by protein cleavage after X.oryzae pv. oryzae protein Ax21 detection translocates into the nucleus where it can bind and regulate WRKY62, a transcription factor. Confers resistance to the bacterial pathogen X.oryzae pv. oryzae (Xoo).</text>
</comment>
<feature type="binding site" evidence="26">
    <location>
        <position position="1270"/>
    </location>
    <ligand>
        <name>ATP</name>
        <dbReference type="ChEBI" id="CHEBI:30616"/>
    </ligand>
</feature>
<feature type="signal peptide" evidence="28">
    <location>
        <begin position="1"/>
        <end position="35"/>
    </location>
</feature>
<evidence type="ECO:0000256" key="4">
    <source>
        <dbReference type="ARBA" id="ARBA00008684"/>
    </source>
</evidence>
<dbReference type="FunFam" id="3.80.10.10:FF:000095">
    <property type="entry name" value="LRR receptor-like serine/threonine-protein kinase GSO1"/>
    <property type="match status" value="1"/>
</dbReference>
<evidence type="ECO:0000256" key="17">
    <source>
        <dbReference type="ARBA" id="ARBA00022989"/>
    </source>
</evidence>
<dbReference type="SUPFAM" id="SSF52047">
    <property type="entry name" value="RNI-like"/>
    <property type="match status" value="1"/>
</dbReference>
<dbReference type="GO" id="GO:0005524">
    <property type="term" value="F:ATP binding"/>
    <property type="evidence" value="ECO:0007669"/>
    <property type="project" value="UniProtKB-UniRule"/>
</dbReference>
<evidence type="ECO:0000256" key="9">
    <source>
        <dbReference type="ARBA" id="ARBA00022614"/>
    </source>
</evidence>
<dbReference type="InterPro" id="IPR003591">
    <property type="entry name" value="Leu-rich_rpt_typical-subtyp"/>
</dbReference>
<keyword evidence="12 28" id="KW-0732">Signal</keyword>
<dbReference type="Pfam" id="PF08263">
    <property type="entry name" value="LRRNT_2"/>
    <property type="match status" value="1"/>
</dbReference>
<evidence type="ECO:0000313" key="30">
    <source>
        <dbReference type="EMBL" id="CAG1848386.1"/>
    </source>
</evidence>
<evidence type="ECO:0000256" key="14">
    <source>
        <dbReference type="ARBA" id="ARBA00022741"/>
    </source>
</evidence>
<dbReference type="SUPFAM" id="SSF56112">
    <property type="entry name" value="Protein kinase-like (PK-like)"/>
    <property type="match status" value="2"/>
</dbReference>
<reference evidence="30" key="1">
    <citation type="submission" date="2021-03" db="EMBL/GenBank/DDBJ databases">
        <authorList>
            <consortium name="Genoscope - CEA"/>
            <person name="William W."/>
        </authorList>
    </citation>
    <scope>NUCLEOTIDE SEQUENCE</scope>
    <source>
        <strain evidence="30">Doubled-haploid Pahang</strain>
    </source>
</reference>
<evidence type="ECO:0000256" key="5">
    <source>
        <dbReference type="ARBA" id="ARBA00012513"/>
    </source>
</evidence>
<evidence type="ECO:0000256" key="18">
    <source>
        <dbReference type="ARBA" id="ARBA00023136"/>
    </source>
</evidence>
<evidence type="ECO:0000256" key="23">
    <source>
        <dbReference type="ARBA" id="ARBA00054320"/>
    </source>
</evidence>
<feature type="binding site" evidence="26">
    <location>
        <position position="883"/>
    </location>
    <ligand>
        <name>ATP</name>
        <dbReference type="ChEBI" id="CHEBI:30616"/>
    </ligand>
</feature>
<evidence type="ECO:0000256" key="24">
    <source>
        <dbReference type="ARBA" id="ARBA00056628"/>
    </source>
</evidence>
<comment type="function">
    <text evidence="23">Receptor kinase that detects X.oryzae pv. oryzae protein Ax21 to promote innate immunity. Following X.oryzae pv. oryzae protein Ax21 detection, undergoes cleavage, releasing the processed protein kinase Xa21 chain.</text>
</comment>
<evidence type="ECO:0000256" key="2">
    <source>
        <dbReference type="ARBA" id="ARBA00004389"/>
    </source>
</evidence>
<dbReference type="PROSITE" id="PS00108">
    <property type="entry name" value="PROTEIN_KINASE_ST"/>
    <property type="match status" value="2"/>
</dbReference>
<dbReference type="GO" id="GO:0005886">
    <property type="term" value="C:plasma membrane"/>
    <property type="evidence" value="ECO:0007669"/>
    <property type="project" value="UniProtKB-SubCell"/>
</dbReference>
<dbReference type="InterPro" id="IPR001245">
    <property type="entry name" value="Ser-Thr/Tyr_kinase_cat_dom"/>
</dbReference>
<accession>A0A8D7AI42</accession>
<dbReference type="SMART" id="SM00369">
    <property type="entry name" value="LRR_TYP"/>
    <property type="match status" value="10"/>
</dbReference>
<feature type="domain" description="Protein kinase" evidence="29">
    <location>
        <begin position="854"/>
        <end position="1158"/>
    </location>
</feature>
<evidence type="ECO:0000256" key="13">
    <source>
        <dbReference type="ARBA" id="ARBA00022737"/>
    </source>
</evidence>
<dbReference type="FunFam" id="1.10.510.10:FF:000358">
    <property type="entry name" value="Putative leucine-rich repeat receptor-like serine/threonine-protein kinase"/>
    <property type="match status" value="2"/>
</dbReference>
<dbReference type="Pfam" id="PF00069">
    <property type="entry name" value="Pkinase"/>
    <property type="match status" value="1"/>
</dbReference>
<dbReference type="PRINTS" id="PR00019">
    <property type="entry name" value="LEURICHRPT"/>
</dbReference>
<evidence type="ECO:0000256" key="16">
    <source>
        <dbReference type="ARBA" id="ARBA00022840"/>
    </source>
</evidence>
<feature type="domain" description="Protein kinase" evidence="29">
    <location>
        <begin position="1241"/>
        <end position="1549"/>
    </location>
</feature>
<evidence type="ECO:0000256" key="12">
    <source>
        <dbReference type="ARBA" id="ARBA00022729"/>
    </source>
</evidence>
<evidence type="ECO:0000256" key="27">
    <source>
        <dbReference type="SAM" id="Phobius"/>
    </source>
</evidence>
<evidence type="ECO:0000256" key="6">
    <source>
        <dbReference type="ARBA" id="ARBA00022475"/>
    </source>
</evidence>
<comment type="catalytic activity">
    <reaction evidence="22">
        <text>L-seryl-[protein] + ATP = O-phospho-L-seryl-[protein] + ADP + H(+)</text>
        <dbReference type="Rhea" id="RHEA:17989"/>
        <dbReference type="Rhea" id="RHEA-COMP:9863"/>
        <dbReference type="Rhea" id="RHEA-COMP:11604"/>
        <dbReference type="ChEBI" id="CHEBI:15378"/>
        <dbReference type="ChEBI" id="CHEBI:29999"/>
        <dbReference type="ChEBI" id="CHEBI:30616"/>
        <dbReference type="ChEBI" id="CHEBI:83421"/>
        <dbReference type="ChEBI" id="CHEBI:456216"/>
        <dbReference type="EC" id="2.7.11.1"/>
    </reaction>
</comment>
<dbReference type="PANTHER" id="PTHR48056:SF86">
    <property type="entry name" value="PROTEIN KINASE DOMAIN-CONTAINING PROTEIN"/>
    <property type="match status" value="1"/>
</dbReference>
<gene>
    <name evidence="30" type="ORF">GSMUA_181770.1</name>
</gene>
<evidence type="ECO:0000256" key="21">
    <source>
        <dbReference type="ARBA" id="ARBA00047899"/>
    </source>
</evidence>
<evidence type="ECO:0000259" key="29">
    <source>
        <dbReference type="PROSITE" id="PS50011"/>
    </source>
</evidence>
<keyword evidence="18 27" id="KW-0472">Membrane</keyword>
<keyword evidence="11 27" id="KW-0812">Transmembrane</keyword>
<keyword evidence="8" id="KW-0597">Phosphoprotein</keyword>
<evidence type="ECO:0000256" key="20">
    <source>
        <dbReference type="ARBA" id="ARBA00023180"/>
    </source>
</evidence>
<dbReference type="Pfam" id="PF13855">
    <property type="entry name" value="LRR_8"/>
    <property type="match status" value="2"/>
</dbReference>
<dbReference type="PANTHER" id="PTHR48056">
    <property type="entry name" value="LRR RECEPTOR-LIKE SERINE/THREONINE-PROTEIN KINASE-RELATED"/>
    <property type="match status" value="1"/>
</dbReference>